<sequence>MLLTQELTDRLLVLTVPQSMDLASLNLQRGRDHALPGYNDWRSFCELDPIETMDGFREVVRDFRVAEKIAQIYKHLDNIDVWLGGLVEYMLPGSRTGPLFACLIGKQMKALRDGDRFWWEADGIFSQPQKDELLKGSLSRIICDNSDIREVPPDSFRFGKYPDDYISCDHVPTINLDAWREEKSQGKGEREISAAVDTLAGELFCMKGKDDNLDENLKEIVQSTLRLFFALSKNESGFNVLDIFGVLDSLRLGNPSDPRFIRLWFSVKMAPLLPHVDQSFLTQLSSQNFSCSSFQELVDGMSEKLETSKGVEGRLIYTHFIQAYLTRKNLPEVVEQLSSKQKAELLLDESSSVLENKTLVTKVLNNLIEDPEDDKLREFFQAFAVIFKQVNA</sequence>
<dbReference type="PANTHER" id="PTHR11475:SF60">
    <property type="entry name" value="THYROID PEROXIDASE"/>
    <property type="match status" value="1"/>
</dbReference>
<dbReference type="GO" id="GO:0005615">
    <property type="term" value="C:extracellular space"/>
    <property type="evidence" value="ECO:0007669"/>
    <property type="project" value="TreeGrafter"/>
</dbReference>
<accession>A0A4Z2H632</accession>
<dbReference type="FunFam" id="1.10.640.10:FF:000010">
    <property type="entry name" value="Thyroid peroxidase"/>
    <property type="match status" value="1"/>
</dbReference>
<keyword evidence="1" id="KW-0560">Oxidoreductase</keyword>
<dbReference type="PANTHER" id="PTHR11475">
    <property type="entry name" value="OXIDASE/PEROXIDASE"/>
    <property type="match status" value="1"/>
</dbReference>
<organism evidence="1 2">
    <name type="scientific">Liparis tanakae</name>
    <name type="common">Tanaka's snailfish</name>
    <dbReference type="NCBI Taxonomy" id="230148"/>
    <lineage>
        <taxon>Eukaryota</taxon>
        <taxon>Metazoa</taxon>
        <taxon>Chordata</taxon>
        <taxon>Craniata</taxon>
        <taxon>Vertebrata</taxon>
        <taxon>Euteleostomi</taxon>
        <taxon>Actinopterygii</taxon>
        <taxon>Neopterygii</taxon>
        <taxon>Teleostei</taxon>
        <taxon>Neoteleostei</taxon>
        <taxon>Acanthomorphata</taxon>
        <taxon>Eupercaria</taxon>
        <taxon>Perciformes</taxon>
        <taxon>Cottioidei</taxon>
        <taxon>Cottales</taxon>
        <taxon>Liparidae</taxon>
        <taxon>Liparis</taxon>
    </lineage>
</organism>
<evidence type="ECO:0000313" key="2">
    <source>
        <dbReference type="Proteomes" id="UP000314294"/>
    </source>
</evidence>
<dbReference type="GO" id="GO:0020037">
    <property type="term" value="F:heme binding"/>
    <property type="evidence" value="ECO:0007669"/>
    <property type="project" value="InterPro"/>
</dbReference>
<dbReference type="SUPFAM" id="SSF48113">
    <property type="entry name" value="Heme-dependent peroxidases"/>
    <property type="match status" value="1"/>
</dbReference>
<keyword evidence="1" id="KW-0575">Peroxidase</keyword>
<dbReference type="GO" id="GO:0004601">
    <property type="term" value="F:peroxidase activity"/>
    <property type="evidence" value="ECO:0007669"/>
    <property type="project" value="UniProtKB-KW"/>
</dbReference>
<comment type="caution">
    <text evidence="1">The sequence shown here is derived from an EMBL/GenBank/DDBJ whole genome shotgun (WGS) entry which is preliminary data.</text>
</comment>
<dbReference type="OrthoDB" id="823504at2759"/>
<dbReference type="EMBL" id="SRLO01000324">
    <property type="protein sequence ID" value="TNN60970.1"/>
    <property type="molecule type" value="Genomic_DNA"/>
</dbReference>
<dbReference type="Gene3D" id="1.10.640.10">
    <property type="entry name" value="Haem peroxidase domain superfamily, animal type"/>
    <property type="match status" value="1"/>
</dbReference>
<keyword evidence="2" id="KW-1185">Reference proteome</keyword>
<reference evidence="1 2" key="1">
    <citation type="submission" date="2019-03" db="EMBL/GenBank/DDBJ databases">
        <title>First draft genome of Liparis tanakae, snailfish: a comprehensive survey of snailfish specific genes.</title>
        <authorList>
            <person name="Kim W."/>
            <person name="Song I."/>
            <person name="Jeong J.-H."/>
            <person name="Kim D."/>
            <person name="Kim S."/>
            <person name="Ryu S."/>
            <person name="Song J.Y."/>
            <person name="Lee S.K."/>
        </authorList>
    </citation>
    <scope>NUCLEOTIDE SEQUENCE [LARGE SCALE GENOMIC DNA]</scope>
    <source>
        <tissue evidence="1">Muscle</tissue>
    </source>
</reference>
<proteinExistence type="predicted"/>
<dbReference type="AlphaFoldDB" id="A0A4Z2H632"/>
<dbReference type="InterPro" id="IPR019791">
    <property type="entry name" value="Haem_peroxidase_animal"/>
</dbReference>
<name>A0A4Z2H632_9TELE</name>
<gene>
    <name evidence="1" type="primary">Tpo_0</name>
    <name evidence="1" type="ORF">EYF80_028850</name>
</gene>
<dbReference type="Pfam" id="PF03098">
    <property type="entry name" value="An_peroxidase"/>
    <property type="match status" value="1"/>
</dbReference>
<dbReference type="PRINTS" id="PR00457">
    <property type="entry name" value="ANPEROXIDASE"/>
</dbReference>
<protein>
    <submittedName>
        <fullName evidence="1">Thyroid peroxidase</fullName>
    </submittedName>
</protein>
<dbReference type="Proteomes" id="UP000314294">
    <property type="component" value="Unassembled WGS sequence"/>
</dbReference>
<dbReference type="InterPro" id="IPR010255">
    <property type="entry name" value="Haem_peroxidase_sf"/>
</dbReference>
<dbReference type="InterPro" id="IPR037120">
    <property type="entry name" value="Haem_peroxidase_sf_animal"/>
</dbReference>
<dbReference type="PROSITE" id="PS50292">
    <property type="entry name" value="PEROXIDASE_3"/>
    <property type="match status" value="1"/>
</dbReference>
<dbReference type="GO" id="GO:0006979">
    <property type="term" value="P:response to oxidative stress"/>
    <property type="evidence" value="ECO:0007669"/>
    <property type="project" value="InterPro"/>
</dbReference>
<evidence type="ECO:0000313" key="1">
    <source>
        <dbReference type="EMBL" id="TNN60970.1"/>
    </source>
</evidence>